<feature type="signal peptide" evidence="1">
    <location>
        <begin position="1"/>
        <end position="23"/>
    </location>
</feature>
<dbReference type="RefSeq" id="WP_089896010.1">
    <property type="nucleotide sequence ID" value="NZ_FOJG01000001.1"/>
</dbReference>
<dbReference type="EMBL" id="FOJG01000001">
    <property type="protein sequence ID" value="SEW41586.1"/>
    <property type="molecule type" value="Genomic_DNA"/>
</dbReference>
<proteinExistence type="predicted"/>
<organism evidence="2 3">
    <name type="scientific">Chitinophaga arvensicola</name>
    <dbReference type="NCBI Taxonomy" id="29529"/>
    <lineage>
        <taxon>Bacteria</taxon>
        <taxon>Pseudomonadati</taxon>
        <taxon>Bacteroidota</taxon>
        <taxon>Chitinophagia</taxon>
        <taxon>Chitinophagales</taxon>
        <taxon>Chitinophagaceae</taxon>
        <taxon>Chitinophaga</taxon>
    </lineage>
</organism>
<accession>A0A1I0RL48</accession>
<keyword evidence="3" id="KW-1185">Reference proteome</keyword>
<reference evidence="3" key="1">
    <citation type="submission" date="2016-10" db="EMBL/GenBank/DDBJ databases">
        <authorList>
            <person name="Varghese N."/>
            <person name="Submissions S."/>
        </authorList>
    </citation>
    <scope>NUCLEOTIDE SEQUENCE [LARGE SCALE GENOMIC DNA]</scope>
    <source>
        <strain evidence="3">DSM 3695</strain>
    </source>
</reference>
<evidence type="ECO:0000313" key="2">
    <source>
        <dbReference type="EMBL" id="SEW41586.1"/>
    </source>
</evidence>
<keyword evidence="1" id="KW-0732">Signal</keyword>
<name>A0A1I0RL48_9BACT</name>
<gene>
    <name evidence="2" type="ORF">SAMN04488122_2993</name>
</gene>
<dbReference type="Proteomes" id="UP000199310">
    <property type="component" value="Unassembled WGS sequence"/>
</dbReference>
<protein>
    <submittedName>
        <fullName evidence="2">Uncharacterized protein</fullName>
    </submittedName>
</protein>
<dbReference type="AlphaFoldDB" id="A0A1I0RL48"/>
<evidence type="ECO:0000256" key="1">
    <source>
        <dbReference type="SAM" id="SignalP"/>
    </source>
</evidence>
<evidence type="ECO:0000313" key="3">
    <source>
        <dbReference type="Proteomes" id="UP000199310"/>
    </source>
</evidence>
<feature type="chain" id="PRO_5011772679" evidence="1">
    <location>
        <begin position="24"/>
        <end position="143"/>
    </location>
</feature>
<sequence length="143" mass="15299">MKKSLILLALPVMLLLGSSFNILNDHSGKSSKKTVKRCGPTIVVYSTGISTNWLQLIYVPNGTTYTVTNPVFPYTFPGNLSNGDYIINVGISAYPSTGVAYAGMNGPAGEFCKPIINKTASISFTGNVCTPAIEVRITPFVCR</sequence>